<dbReference type="InterPro" id="IPR000626">
    <property type="entry name" value="Ubiquitin-like_dom"/>
</dbReference>
<feature type="domain" description="UBA" evidence="7">
    <location>
        <begin position="241"/>
        <end position="281"/>
    </location>
</feature>
<sequence>MATKITIKDTRKEDFQVDITPGLMVGELKAKINTLKGYALETQKLIHSARVLKDDQTLEASGVKENDTVVLLISKAQPPIATSATIESIQHTDTPSEMFPSPKGKEVIRYNAQTSKELPVTHRPEWAAPSPLAHSVPQPQPSSSSLSAWQPPSFPSSSKQNHGQMGAEADKWPGTPGGMDDFASMIRTNPSMRQRFLETAKQHDPAFGQQLSQNPALLDSLLASAQADLERPTLQNNMLNPEDKESVQRIMDLGFDEKQVIEAYLVSDKNQEVAINYLVNTNTESASDANEDISLGQSIRDPLFRERLTQSIARTDPAMAERIKANPLPFEMALQQTTLQKSVLTPVENSVVDRLVEFGFDRQKAVEAYLICDKNEEHAANYLFGGFGDEAVDRWDTALPGVPTQFTAPILARPVFRPEDAPLTAHISEEEDLNEPTATVHLKPEGGKTHEEKQNSLPMASDSEIPSTGQSLVVTVPEISTFRQRLARLRVPIVGAGVVLLCIWSLF</sequence>
<dbReference type="GO" id="GO:0043130">
    <property type="term" value="F:ubiquitin binding"/>
    <property type="evidence" value="ECO:0007669"/>
    <property type="project" value="TreeGrafter"/>
</dbReference>
<evidence type="ECO:0000256" key="2">
    <source>
        <dbReference type="ARBA" id="ARBA00022737"/>
    </source>
</evidence>
<dbReference type="InterPro" id="IPR029071">
    <property type="entry name" value="Ubiquitin-like_domsf"/>
</dbReference>
<dbReference type="GO" id="GO:0031593">
    <property type="term" value="F:polyubiquitin modification-dependent protein binding"/>
    <property type="evidence" value="ECO:0007669"/>
    <property type="project" value="TreeGrafter"/>
</dbReference>
<dbReference type="InterPro" id="IPR015940">
    <property type="entry name" value="UBA"/>
</dbReference>
<organism evidence="9 10">
    <name type="scientific">Galerina marginata (strain CBS 339.88)</name>
    <dbReference type="NCBI Taxonomy" id="685588"/>
    <lineage>
        <taxon>Eukaryota</taxon>
        <taxon>Fungi</taxon>
        <taxon>Dikarya</taxon>
        <taxon>Basidiomycota</taxon>
        <taxon>Agaricomycotina</taxon>
        <taxon>Agaricomycetes</taxon>
        <taxon>Agaricomycetidae</taxon>
        <taxon>Agaricales</taxon>
        <taxon>Agaricineae</taxon>
        <taxon>Strophariaceae</taxon>
        <taxon>Galerina</taxon>
    </lineage>
</organism>
<feature type="compositionally biased region" description="Low complexity" evidence="6">
    <location>
        <begin position="135"/>
        <end position="151"/>
    </location>
</feature>
<evidence type="ECO:0000313" key="9">
    <source>
        <dbReference type="EMBL" id="KDR67566.1"/>
    </source>
</evidence>
<comment type="subcellular location">
    <subcellularLocation>
        <location evidence="1">Nucleus</location>
    </subcellularLocation>
</comment>
<evidence type="ECO:0000313" key="10">
    <source>
        <dbReference type="Proteomes" id="UP000027222"/>
    </source>
</evidence>
<dbReference type="InterPro" id="IPR004806">
    <property type="entry name" value="Rad23"/>
</dbReference>
<dbReference type="PROSITE" id="PS50030">
    <property type="entry name" value="UBA"/>
    <property type="match status" value="2"/>
</dbReference>
<evidence type="ECO:0000259" key="7">
    <source>
        <dbReference type="PROSITE" id="PS50030"/>
    </source>
</evidence>
<dbReference type="STRING" id="685588.A0A067S9P9"/>
<feature type="compositionally biased region" description="Basic and acidic residues" evidence="6">
    <location>
        <begin position="442"/>
        <end position="454"/>
    </location>
</feature>
<evidence type="ECO:0000259" key="8">
    <source>
        <dbReference type="PROSITE" id="PS50053"/>
    </source>
</evidence>
<feature type="domain" description="UBA" evidence="7">
    <location>
        <begin position="346"/>
        <end position="386"/>
    </location>
</feature>
<evidence type="ECO:0008006" key="11">
    <source>
        <dbReference type="Google" id="ProtNLM"/>
    </source>
</evidence>
<evidence type="ECO:0000256" key="6">
    <source>
        <dbReference type="SAM" id="MobiDB-lite"/>
    </source>
</evidence>
<keyword evidence="10" id="KW-1185">Reference proteome</keyword>
<keyword evidence="4" id="KW-0234">DNA repair</keyword>
<dbReference type="GO" id="GO:0005829">
    <property type="term" value="C:cytosol"/>
    <property type="evidence" value="ECO:0007669"/>
    <property type="project" value="TreeGrafter"/>
</dbReference>
<dbReference type="GO" id="GO:0006289">
    <property type="term" value="P:nucleotide-excision repair"/>
    <property type="evidence" value="ECO:0007669"/>
    <property type="project" value="InterPro"/>
</dbReference>
<dbReference type="PANTHER" id="PTHR10621:SF0">
    <property type="entry name" value="UV EXCISION REPAIR PROTEIN RAD23"/>
    <property type="match status" value="1"/>
</dbReference>
<keyword evidence="3" id="KW-0227">DNA damage</keyword>
<reference evidence="10" key="1">
    <citation type="journal article" date="2014" name="Proc. Natl. Acad. Sci. U.S.A.">
        <title>Extensive sampling of basidiomycete genomes demonstrates inadequacy of the white-rot/brown-rot paradigm for wood decay fungi.</title>
        <authorList>
            <person name="Riley R."/>
            <person name="Salamov A.A."/>
            <person name="Brown D.W."/>
            <person name="Nagy L.G."/>
            <person name="Floudas D."/>
            <person name="Held B.W."/>
            <person name="Levasseur A."/>
            <person name="Lombard V."/>
            <person name="Morin E."/>
            <person name="Otillar R."/>
            <person name="Lindquist E.A."/>
            <person name="Sun H."/>
            <person name="LaButti K.M."/>
            <person name="Schmutz J."/>
            <person name="Jabbour D."/>
            <person name="Luo H."/>
            <person name="Baker S.E."/>
            <person name="Pisabarro A.G."/>
            <person name="Walton J.D."/>
            <person name="Blanchette R.A."/>
            <person name="Henrissat B."/>
            <person name="Martin F."/>
            <person name="Cullen D."/>
            <person name="Hibbett D.S."/>
            <person name="Grigoriev I.V."/>
        </authorList>
    </citation>
    <scope>NUCLEOTIDE SEQUENCE [LARGE SCALE GENOMIC DNA]</scope>
    <source>
        <strain evidence="10">CBS 339.88</strain>
    </source>
</reference>
<dbReference type="Gene3D" id="1.10.8.10">
    <property type="entry name" value="DNA helicase RuvA subunit, C-terminal domain"/>
    <property type="match status" value="2"/>
</dbReference>
<keyword evidence="2" id="KW-0677">Repeat</keyword>
<evidence type="ECO:0000256" key="4">
    <source>
        <dbReference type="ARBA" id="ARBA00023204"/>
    </source>
</evidence>
<dbReference type="SUPFAM" id="SSF54236">
    <property type="entry name" value="Ubiquitin-like"/>
    <property type="match status" value="1"/>
</dbReference>
<dbReference type="CDD" id="cd01805">
    <property type="entry name" value="Ubl_Rad23"/>
    <property type="match status" value="1"/>
</dbReference>
<dbReference type="CDD" id="cd14281">
    <property type="entry name" value="UBA2_Rad23_like"/>
    <property type="match status" value="2"/>
</dbReference>
<dbReference type="GO" id="GO:0005654">
    <property type="term" value="C:nucleoplasm"/>
    <property type="evidence" value="ECO:0007669"/>
    <property type="project" value="TreeGrafter"/>
</dbReference>
<evidence type="ECO:0000256" key="1">
    <source>
        <dbReference type="ARBA" id="ARBA00004123"/>
    </source>
</evidence>
<evidence type="ECO:0000256" key="5">
    <source>
        <dbReference type="ARBA" id="ARBA00023242"/>
    </source>
</evidence>
<feature type="region of interest" description="Disordered" evidence="6">
    <location>
        <begin position="127"/>
        <end position="176"/>
    </location>
</feature>
<gene>
    <name evidence="9" type="ORF">GALMADRAFT_232001</name>
</gene>
<dbReference type="Pfam" id="PF00627">
    <property type="entry name" value="UBA"/>
    <property type="match status" value="2"/>
</dbReference>
<dbReference type="SUPFAM" id="SSF46934">
    <property type="entry name" value="UBA-like"/>
    <property type="match status" value="2"/>
</dbReference>
<evidence type="ECO:0000256" key="3">
    <source>
        <dbReference type="ARBA" id="ARBA00022763"/>
    </source>
</evidence>
<keyword evidence="5" id="KW-0539">Nucleus</keyword>
<name>A0A067S9P9_GALM3</name>
<dbReference type="GO" id="GO:0070628">
    <property type="term" value="F:proteasome binding"/>
    <property type="evidence" value="ECO:0007669"/>
    <property type="project" value="TreeGrafter"/>
</dbReference>
<dbReference type="Proteomes" id="UP000027222">
    <property type="component" value="Unassembled WGS sequence"/>
</dbReference>
<dbReference type="SMART" id="SM00165">
    <property type="entry name" value="UBA"/>
    <property type="match status" value="2"/>
</dbReference>
<accession>A0A067S9P9</accession>
<dbReference type="FunFam" id="1.10.8.10:FF:000002">
    <property type="entry name" value="UV excision repair protein RAD23 homolog"/>
    <property type="match status" value="1"/>
</dbReference>
<proteinExistence type="predicted"/>
<dbReference type="GO" id="GO:0043161">
    <property type="term" value="P:proteasome-mediated ubiquitin-dependent protein catabolic process"/>
    <property type="evidence" value="ECO:0007669"/>
    <property type="project" value="TreeGrafter"/>
</dbReference>
<dbReference type="OrthoDB" id="419317at2759"/>
<dbReference type="EMBL" id="KL142414">
    <property type="protein sequence ID" value="KDR67566.1"/>
    <property type="molecule type" value="Genomic_DNA"/>
</dbReference>
<dbReference type="InterPro" id="IPR009060">
    <property type="entry name" value="UBA-like_sf"/>
</dbReference>
<dbReference type="HOGENOM" id="CLU_537530_0_0_1"/>
<feature type="domain" description="Ubiquitin-like" evidence="8">
    <location>
        <begin position="3"/>
        <end position="78"/>
    </location>
</feature>
<dbReference type="PRINTS" id="PR01839">
    <property type="entry name" value="RAD23PROTEIN"/>
</dbReference>
<protein>
    <recommendedName>
        <fullName evidence="11">UV excision repair protein RAD23</fullName>
    </recommendedName>
</protein>
<dbReference type="PANTHER" id="PTHR10621">
    <property type="entry name" value="UV EXCISION REPAIR PROTEIN RAD23"/>
    <property type="match status" value="1"/>
</dbReference>
<dbReference type="SMART" id="SM00213">
    <property type="entry name" value="UBQ"/>
    <property type="match status" value="1"/>
</dbReference>
<dbReference type="PROSITE" id="PS50053">
    <property type="entry name" value="UBIQUITIN_2"/>
    <property type="match status" value="1"/>
</dbReference>
<feature type="region of interest" description="Disordered" evidence="6">
    <location>
        <begin position="431"/>
        <end position="466"/>
    </location>
</feature>
<dbReference type="Gene3D" id="3.10.20.90">
    <property type="entry name" value="Phosphatidylinositol 3-kinase Catalytic Subunit, Chain A, domain 1"/>
    <property type="match status" value="1"/>
</dbReference>
<dbReference type="FunFam" id="1.10.8.10:FF:000003">
    <property type="entry name" value="UV excision repair protein RAD23 homolog"/>
    <property type="match status" value="1"/>
</dbReference>
<dbReference type="Pfam" id="PF00240">
    <property type="entry name" value="ubiquitin"/>
    <property type="match status" value="1"/>
</dbReference>
<dbReference type="AlphaFoldDB" id="A0A067S9P9"/>